<organism evidence="2 3">
    <name type="scientific">Sinomonas terricola</name>
    <dbReference type="NCBI Taxonomy" id="3110330"/>
    <lineage>
        <taxon>Bacteria</taxon>
        <taxon>Bacillati</taxon>
        <taxon>Actinomycetota</taxon>
        <taxon>Actinomycetes</taxon>
        <taxon>Micrococcales</taxon>
        <taxon>Micrococcaceae</taxon>
        <taxon>Sinomonas</taxon>
    </lineage>
</organism>
<comment type="caution">
    <text evidence="2">The sequence shown here is derived from an EMBL/GenBank/DDBJ whole genome shotgun (WGS) entry which is preliminary data.</text>
</comment>
<feature type="domain" description="Siphovirus-type tail component C-terminal" evidence="1">
    <location>
        <begin position="188"/>
        <end position="264"/>
    </location>
</feature>
<gene>
    <name evidence="2" type="ORF">SPF06_07025</name>
</gene>
<dbReference type="EMBL" id="JAYGGQ010000004">
    <property type="protein sequence ID" value="MEA5454469.1"/>
    <property type="molecule type" value="Genomic_DNA"/>
</dbReference>
<keyword evidence="3" id="KW-1185">Reference proteome</keyword>
<dbReference type="Pfam" id="PF22768">
    <property type="entry name" value="SPP1_Dit"/>
    <property type="match status" value="1"/>
</dbReference>
<sequence length="289" mass="30240">MPRTATVGGISFAATGWTHPDGWTVWLDNNAEGWDDGVGVRRERPKRLRQHGEFTEPGYRDGRLVTLEGDVTAPSEAAAAGAKLALAALLADGGQDTLTVVDTALPTMSALADLADAPKIRHKNDTTLEYQIHLHCPDPRKYGATVSATTGVPVPGGGITYPLFSPSPPGLLDFGQPGYPGTATVANTGKAATPPRFTITATTMPSGFTITDVGARRRLVYTGAIGAGDSLKLDARSGSVLLNGYADRGSLLTVREWTRLAAGASGTWLFEAAGSTGAQLLVEADPAWW</sequence>
<protein>
    <submittedName>
        <fullName evidence="2">Phage tail family protein</fullName>
    </submittedName>
</protein>
<evidence type="ECO:0000313" key="3">
    <source>
        <dbReference type="Proteomes" id="UP001304769"/>
    </source>
</evidence>
<dbReference type="Proteomes" id="UP001304769">
    <property type="component" value="Unassembled WGS sequence"/>
</dbReference>
<proteinExistence type="predicted"/>
<dbReference type="InterPro" id="IPR054738">
    <property type="entry name" value="Siphovirus-type_tail_C"/>
</dbReference>
<evidence type="ECO:0000259" key="1">
    <source>
        <dbReference type="Pfam" id="PF22768"/>
    </source>
</evidence>
<dbReference type="Gene3D" id="2.60.120.860">
    <property type="match status" value="1"/>
</dbReference>
<accession>A0ABU5T4M9</accession>
<dbReference type="RefSeq" id="WP_323278314.1">
    <property type="nucleotide sequence ID" value="NZ_JAYGGQ010000004.1"/>
</dbReference>
<evidence type="ECO:0000313" key="2">
    <source>
        <dbReference type="EMBL" id="MEA5454469.1"/>
    </source>
</evidence>
<reference evidence="2 3" key="1">
    <citation type="submission" date="2023-12" db="EMBL/GenBank/DDBJ databases">
        <title>Sinomonas terricola sp. nov, isolated from litchi orchard soil in Guangdong, PR China.</title>
        <authorList>
            <person name="Jiaxin W."/>
            <person name="Yang Z."/>
            <person name="Honghui Z."/>
        </authorList>
    </citation>
    <scope>NUCLEOTIDE SEQUENCE [LARGE SCALE GENOMIC DNA]</scope>
    <source>
        <strain evidence="2 3">JGH33</strain>
    </source>
</reference>
<name>A0ABU5T4M9_9MICC</name>